<evidence type="ECO:0000313" key="5">
    <source>
        <dbReference type="Proteomes" id="UP000288953"/>
    </source>
</evidence>
<dbReference type="Pfam" id="PF02436">
    <property type="entry name" value="PYC_OADA"/>
    <property type="match status" value="1"/>
</dbReference>
<dbReference type="SUPFAM" id="SSF51230">
    <property type="entry name" value="Single hybrid motif"/>
    <property type="match status" value="1"/>
</dbReference>
<feature type="domain" description="Pyruvate carboxyltransferase" evidence="3">
    <location>
        <begin position="5"/>
        <end position="265"/>
    </location>
</feature>
<dbReference type="GO" id="GO:0034029">
    <property type="term" value="F:2-oxoglutarate carboxylase activity"/>
    <property type="evidence" value="ECO:0007669"/>
    <property type="project" value="UniProtKB-EC"/>
</dbReference>
<evidence type="ECO:0000313" key="4">
    <source>
        <dbReference type="EMBL" id="QAX81394.1"/>
    </source>
</evidence>
<dbReference type="CDD" id="cd06850">
    <property type="entry name" value="biotinyl_domain"/>
    <property type="match status" value="1"/>
</dbReference>
<evidence type="ECO:0000259" key="2">
    <source>
        <dbReference type="PROSITE" id="PS50968"/>
    </source>
</evidence>
<name>A0ABX5R7E4_9PSED</name>
<evidence type="ECO:0000259" key="3">
    <source>
        <dbReference type="PROSITE" id="PS50991"/>
    </source>
</evidence>
<keyword evidence="4" id="KW-0436">Ligase</keyword>
<dbReference type="Gene3D" id="3.20.20.70">
    <property type="entry name" value="Aldolase class I"/>
    <property type="match status" value="1"/>
</dbReference>
<dbReference type="InterPro" id="IPR055268">
    <property type="entry name" value="PCB-like"/>
</dbReference>
<dbReference type="SUPFAM" id="SSF89000">
    <property type="entry name" value="post-HMGL domain-like"/>
    <property type="match status" value="1"/>
</dbReference>
<dbReference type="Pfam" id="PF00682">
    <property type="entry name" value="HMGL-like"/>
    <property type="match status" value="1"/>
</dbReference>
<dbReference type="InterPro" id="IPR003379">
    <property type="entry name" value="Carboxylase_cons_dom"/>
</dbReference>
<dbReference type="InterPro" id="IPR000891">
    <property type="entry name" value="PYR_CT"/>
</dbReference>
<keyword evidence="5" id="KW-1185">Reference proteome</keyword>
<dbReference type="InterPro" id="IPR000089">
    <property type="entry name" value="Biotin_lipoyl"/>
</dbReference>
<dbReference type="NCBIfam" id="NF006761">
    <property type="entry name" value="PRK09282.1"/>
    <property type="match status" value="1"/>
</dbReference>
<dbReference type="InterPro" id="IPR011053">
    <property type="entry name" value="Single_hybrid_motif"/>
</dbReference>
<dbReference type="PANTHER" id="PTHR43778">
    <property type="entry name" value="PYRUVATE CARBOXYLASE"/>
    <property type="match status" value="1"/>
</dbReference>
<dbReference type="RefSeq" id="WP_129210358.1">
    <property type="nucleotide sequence ID" value="NZ_CP026512.1"/>
</dbReference>
<keyword evidence="1" id="KW-0092">Biotin</keyword>
<feature type="domain" description="Lipoyl-binding" evidence="2">
    <location>
        <begin position="526"/>
        <end position="601"/>
    </location>
</feature>
<proteinExistence type="predicted"/>
<dbReference type="SUPFAM" id="SSF51569">
    <property type="entry name" value="Aldolase"/>
    <property type="match status" value="1"/>
</dbReference>
<dbReference type="CDD" id="cd07937">
    <property type="entry name" value="DRE_TIM_PC_TC_5S"/>
    <property type="match status" value="1"/>
</dbReference>
<gene>
    <name evidence="4" type="primary">cfiA</name>
    <name evidence="4" type="ORF">C3B55_00019</name>
</gene>
<dbReference type="EMBL" id="CP026512">
    <property type="protein sequence ID" value="QAX81394.1"/>
    <property type="molecule type" value="Genomic_DNA"/>
</dbReference>
<evidence type="ECO:0000256" key="1">
    <source>
        <dbReference type="ARBA" id="ARBA00023267"/>
    </source>
</evidence>
<dbReference type="InterPro" id="IPR013785">
    <property type="entry name" value="Aldolase_TIM"/>
</dbReference>
<dbReference type="Proteomes" id="UP000288953">
    <property type="component" value="Chromosome"/>
</dbReference>
<sequence length="603" mass="66443">MSKRIFVTDTVLRDAHQSLLATRMRTDDMLPICSKLDQVGYWSLEVWGGATFDACIRFLKEDPWERLRKLRAALPNTRLQMLLRGQNLLGYRHYSDDVVRAFVAKAAVNGIDLFRIFDAMNDVRNLQVAVEAVKAAGKHAQGTIAYTTSPVHTIDVFVAQAKQMEAIGCDSVVIKDMAGLLTPYITGKLVKALKTKQSLPIFIHSHDTAGLAAMCQLKAIENGVDHIDTAISSFAWGASHPGTESMVAALKGTEFDTGLDLKLLQEIGLYFYAIRKKYHQFESEFTAVDTRVQVNQVPGGMVSNLANQLKEQGAINCMSEVLAEIPRVREDLGFPPLVTPTSQIIGAQAFFNVLAGERYKTITNEVKLYLQGSYGKSPGAVNKKLRQQAIGNEEVSKYHQADLLKLEMTRLRDEIGALAKSEEDVLTYAMFSDIGRTFLAERNAGTLKPEVLLPISQVGGILRDNREGFQTEFIVNVHGASYRVDITGVGLKAEGKRHFYLSIDGMPEEVVFEPLNEFISSVSSKRKHATEPGHVSTAMPGNIVDVLVKQSDVVKAGQTVLITEAMKMESEVHALIAGKVTAVHVVKGDRVKPDEILIEIEGN</sequence>
<dbReference type="Gene3D" id="2.40.50.100">
    <property type="match status" value="1"/>
</dbReference>
<dbReference type="PANTHER" id="PTHR43778:SF2">
    <property type="entry name" value="PYRUVATE CARBOXYLASE, MITOCHONDRIAL"/>
    <property type="match status" value="1"/>
</dbReference>
<dbReference type="Pfam" id="PF00364">
    <property type="entry name" value="Biotin_lipoyl"/>
    <property type="match status" value="1"/>
</dbReference>
<dbReference type="PROSITE" id="PS50968">
    <property type="entry name" value="BIOTINYL_LIPOYL"/>
    <property type="match status" value="1"/>
</dbReference>
<organism evidence="4 5">
    <name type="scientific">Candidatus Pseudomonas adelgestsugas</name>
    <dbReference type="NCBI Taxonomy" id="1302376"/>
    <lineage>
        <taxon>Bacteria</taxon>
        <taxon>Pseudomonadati</taxon>
        <taxon>Pseudomonadota</taxon>
        <taxon>Gammaproteobacteria</taxon>
        <taxon>Pseudomonadales</taxon>
        <taxon>Pseudomonadaceae</taxon>
        <taxon>Pseudomonas</taxon>
    </lineage>
</organism>
<dbReference type="PROSITE" id="PS50991">
    <property type="entry name" value="PYR_CT"/>
    <property type="match status" value="1"/>
</dbReference>
<dbReference type="NCBIfam" id="TIGR01108">
    <property type="entry name" value="oadA"/>
    <property type="match status" value="1"/>
</dbReference>
<dbReference type="InterPro" id="IPR005776">
    <property type="entry name" value="OadA"/>
</dbReference>
<reference evidence="4 5" key="1">
    <citation type="journal article" date="2018" name="Genome Biol. Evol.">
        <title>Partnering With a Pest: Genomes of Hemlock Woolly Adelgid Symbionts Reveal Atypical Nutritional Provisioning Patterns in Dual-Obligate Bacteria.</title>
        <authorList>
            <person name="Weglarz K.M."/>
            <person name="Havill N.P."/>
            <person name="Burke G.R."/>
            <person name="von Dohlen C.D."/>
        </authorList>
    </citation>
    <scope>NUCLEOTIDE SEQUENCE [LARGE SCALE GENOMIC DNA]</scope>
    <source>
        <strain evidence="4 5">HWA_ENA</strain>
    </source>
</reference>
<accession>A0ABX5R7E4</accession>
<protein>
    <submittedName>
        <fullName evidence="4">2-oxoglutarate carboxylase large subunit</fullName>
        <ecNumber evidence="4">6.4.1.7</ecNumber>
    </submittedName>
</protein>
<dbReference type="EC" id="6.4.1.7" evidence="4"/>